<evidence type="ECO:0000256" key="1">
    <source>
        <dbReference type="SAM" id="SignalP"/>
    </source>
</evidence>
<reference evidence="2 3" key="1">
    <citation type="submission" date="2015-12" db="EMBL/GenBank/DDBJ databases">
        <title>The genome of Folsomia candida.</title>
        <authorList>
            <person name="Faddeeva A."/>
            <person name="Derks M.F."/>
            <person name="Anvar Y."/>
            <person name="Smit S."/>
            <person name="Van Straalen N."/>
            <person name="Roelofs D."/>
        </authorList>
    </citation>
    <scope>NUCLEOTIDE SEQUENCE [LARGE SCALE GENOMIC DNA]</scope>
    <source>
        <strain evidence="2 3">VU population</strain>
        <tissue evidence="2">Whole body</tissue>
    </source>
</reference>
<protein>
    <recommendedName>
        <fullName evidence="4">Histidine-rich glycoprotein</fullName>
    </recommendedName>
</protein>
<dbReference type="AlphaFoldDB" id="A0A226EWI6"/>
<evidence type="ECO:0008006" key="4">
    <source>
        <dbReference type="Google" id="ProtNLM"/>
    </source>
</evidence>
<dbReference type="Proteomes" id="UP000198287">
    <property type="component" value="Unassembled WGS sequence"/>
</dbReference>
<sequence>MYLYSIWILCTLFIAAVSSKEISKNKVAAVDTEAQATGEHFGHHHGHHYHKSPLVIEGHHEFHHHHKIPVPKPVPVPIIKEVPVPVVKHIPYPVIKHVPIYKHIHVPVAKHFSFSISKHFPFFKFHTGFVHHYQPPHYHDFGHQGYHFGHGQRGAYHGLH</sequence>
<comment type="caution">
    <text evidence="2">The sequence shown here is derived from an EMBL/GenBank/DDBJ whole genome shotgun (WGS) entry which is preliminary data.</text>
</comment>
<name>A0A226EWI6_FOLCA</name>
<organism evidence="2 3">
    <name type="scientific">Folsomia candida</name>
    <name type="common">Springtail</name>
    <dbReference type="NCBI Taxonomy" id="158441"/>
    <lineage>
        <taxon>Eukaryota</taxon>
        <taxon>Metazoa</taxon>
        <taxon>Ecdysozoa</taxon>
        <taxon>Arthropoda</taxon>
        <taxon>Hexapoda</taxon>
        <taxon>Collembola</taxon>
        <taxon>Entomobryomorpha</taxon>
        <taxon>Isotomoidea</taxon>
        <taxon>Isotomidae</taxon>
        <taxon>Proisotominae</taxon>
        <taxon>Folsomia</taxon>
    </lineage>
</organism>
<gene>
    <name evidence="2" type="ORF">Fcan01_01884</name>
</gene>
<evidence type="ECO:0000313" key="3">
    <source>
        <dbReference type="Proteomes" id="UP000198287"/>
    </source>
</evidence>
<accession>A0A226EWI6</accession>
<proteinExistence type="predicted"/>
<keyword evidence="1" id="KW-0732">Signal</keyword>
<feature type="chain" id="PRO_5012420644" description="Histidine-rich glycoprotein" evidence="1">
    <location>
        <begin position="20"/>
        <end position="160"/>
    </location>
</feature>
<keyword evidence="3" id="KW-1185">Reference proteome</keyword>
<dbReference type="EMBL" id="LNIX01000001">
    <property type="protein sequence ID" value="OXA61538.1"/>
    <property type="molecule type" value="Genomic_DNA"/>
</dbReference>
<feature type="signal peptide" evidence="1">
    <location>
        <begin position="1"/>
        <end position="19"/>
    </location>
</feature>
<evidence type="ECO:0000313" key="2">
    <source>
        <dbReference type="EMBL" id="OXA61538.1"/>
    </source>
</evidence>